<dbReference type="GO" id="GO:0046872">
    <property type="term" value="F:metal ion binding"/>
    <property type="evidence" value="ECO:0007669"/>
    <property type="project" value="UniProtKB-KW"/>
</dbReference>
<dbReference type="GO" id="GO:0016702">
    <property type="term" value="F:oxidoreductase activity, acting on single donors with incorporation of molecular oxygen, incorporation of two atoms of oxygen"/>
    <property type="evidence" value="ECO:0007669"/>
    <property type="project" value="InterPro"/>
</dbReference>
<evidence type="ECO:0000256" key="1">
    <source>
        <dbReference type="ARBA" id="ARBA00022723"/>
    </source>
</evidence>
<sequence length="85" mass="9729">MAEEEPTAEHGLKLAIKDYPFANDGILIWGAFKGWVLAYVSWYYWDVATVAGDVELQAFWKEVCTWDTAIRSMRPGSLSCIRRRA</sequence>
<dbReference type="PROSITE" id="PS51393">
    <property type="entry name" value="LIPOXYGENASE_3"/>
    <property type="match status" value="1"/>
</dbReference>
<dbReference type="EnsemblPlants" id="TuG1812G0700000776.01.T01">
    <property type="protein sequence ID" value="TuG1812G0700000776.01.T01.cds450509"/>
    <property type="gene ID" value="TuG1812G0700000776.01"/>
</dbReference>
<dbReference type="Gene3D" id="1.20.245.10">
    <property type="entry name" value="Lipoxygenase-1, Domain 5"/>
    <property type="match status" value="1"/>
</dbReference>
<reference evidence="6" key="1">
    <citation type="journal article" date="2013" name="Nature">
        <title>Draft genome of the wheat A-genome progenitor Triticum urartu.</title>
        <authorList>
            <person name="Ling H.Q."/>
            <person name="Zhao S."/>
            <person name="Liu D."/>
            <person name="Wang J."/>
            <person name="Sun H."/>
            <person name="Zhang C."/>
            <person name="Fan H."/>
            <person name="Li D."/>
            <person name="Dong L."/>
            <person name="Tao Y."/>
            <person name="Gao C."/>
            <person name="Wu H."/>
            <person name="Li Y."/>
            <person name="Cui Y."/>
            <person name="Guo X."/>
            <person name="Zheng S."/>
            <person name="Wang B."/>
            <person name="Yu K."/>
            <person name="Liang Q."/>
            <person name="Yang W."/>
            <person name="Lou X."/>
            <person name="Chen J."/>
            <person name="Feng M."/>
            <person name="Jian J."/>
            <person name="Zhang X."/>
            <person name="Luo G."/>
            <person name="Jiang Y."/>
            <person name="Liu J."/>
            <person name="Wang Z."/>
            <person name="Sha Y."/>
            <person name="Zhang B."/>
            <person name="Wu H."/>
            <person name="Tang D."/>
            <person name="Shen Q."/>
            <person name="Xue P."/>
            <person name="Zou S."/>
            <person name="Wang X."/>
            <person name="Liu X."/>
            <person name="Wang F."/>
            <person name="Yang Y."/>
            <person name="An X."/>
            <person name="Dong Z."/>
            <person name="Zhang K."/>
            <person name="Zhang X."/>
            <person name="Luo M.C."/>
            <person name="Dvorak J."/>
            <person name="Tong Y."/>
            <person name="Wang J."/>
            <person name="Yang H."/>
            <person name="Li Z."/>
            <person name="Wang D."/>
            <person name="Zhang A."/>
            <person name="Wang J."/>
        </authorList>
    </citation>
    <scope>NUCLEOTIDE SEQUENCE</scope>
    <source>
        <strain evidence="6">cv. G1812</strain>
    </source>
</reference>
<evidence type="ECO:0000256" key="2">
    <source>
        <dbReference type="ARBA" id="ARBA00022964"/>
    </source>
</evidence>
<proteinExistence type="predicted"/>
<keyword evidence="1" id="KW-0479">Metal-binding</keyword>
<name>A0A8R7V3Q0_TRIUA</name>
<dbReference type="PANTHER" id="PTHR11771">
    <property type="entry name" value="LIPOXYGENASE"/>
    <property type="match status" value="1"/>
</dbReference>
<evidence type="ECO:0000313" key="6">
    <source>
        <dbReference type="Proteomes" id="UP000015106"/>
    </source>
</evidence>
<evidence type="ECO:0000256" key="3">
    <source>
        <dbReference type="ARBA" id="ARBA00023002"/>
    </source>
</evidence>
<evidence type="ECO:0000313" key="5">
    <source>
        <dbReference type="EnsemblPlants" id="TuG1812G0700000776.01.T01.cds450509"/>
    </source>
</evidence>
<dbReference type="GO" id="GO:0034440">
    <property type="term" value="P:lipid oxidation"/>
    <property type="evidence" value="ECO:0007669"/>
    <property type="project" value="InterPro"/>
</dbReference>
<accession>A0A8R7V3Q0</accession>
<organism evidence="5 6">
    <name type="scientific">Triticum urartu</name>
    <name type="common">Red wild einkorn</name>
    <name type="synonym">Crithodium urartu</name>
    <dbReference type="NCBI Taxonomy" id="4572"/>
    <lineage>
        <taxon>Eukaryota</taxon>
        <taxon>Viridiplantae</taxon>
        <taxon>Streptophyta</taxon>
        <taxon>Embryophyta</taxon>
        <taxon>Tracheophyta</taxon>
        <taxon>Spermatophyta</taxon>
        <taxon>Magnoliopsida</taxon>
        <taxon>Liliopsida</taxon>
        <taxon>Poales</taxon>
        <taxon>Poaceae</taxon>
        <taxon>BOP clade</taxon>
        <taxon>Pooideae</taxon>
        <taxon>Triticodae</taxon>
        <taxon>Triticeae</taxon>
        <taxon>Triticinae</taxon>
        <taxon>Triticum</taxon>
    </lineage>
</organism>
<dbReference type="InterPro" id="IPR013819">
    <property type="entry name" value="LipOase_C"/>
</dbReference>
<keyword evidence="6" id="KW-1185">Reference proteome</keyword>
<dbReference type="Gramene" id="TuG1812G0700000776.01.T01">
    <property type="protein sequence ID" value="TuG1812G0700000776.01.T01.cds450509"/>
    <property type="gene ID" value="TuG1812G0700000776.01"/>
</dbReference>
<dbReference type="Pfam" id="PF00305">
    <property type="entry name" value="Lipoxygenase"/>
    <property type="match status" value="1"/>
</dbReference>
<reference evidence="5" key="2">
    <citation type="submission" date="2018-03" db="EMBL/GenBank/DDBJ databases">
        <title>The Triticum urartu genome reveals the dynamic nature of wheat genome evolution.</title>
        <authorList>
            <person name="Ling H."/>
            <person name="Ma B."/>
            <person name="Shi X."/>
            <person name="Liu H."/>
            <person name="Dong L."/>
            <person name="Sun H."/>
            <person name="Cao Y."/>
            <person name="Gao Q."/>
            <person name="Zheng S."/>
            <person name="Li Y."/>
            <person name="Yu Y."/>
            <person name="Du H."/>
            <person name="Qi M."/>
            <person name="Li Y."/>
            <person name="Yu H."/>
            <person name="Cui Y."/>
            <person name="Wang N."/>
            <person name="Chen C."/>
            <person name="Wu H."/>
            <person name="Zhao Y."/>
            <person name="Zhang J."/>
            <person name="Li Y."/>
            <person name="Zhou W."/>
            <person name="Zhang B."/>
            <person name="Hu W."/>
            <person name="Eijk M."/>
            <person name="Tang J."/>
            <person name="Witsenboer H."/>
            <person name="Zhao S."/>
            <person name="Li Z."/>
            <person name="Zhang A."/>
            <person name="Wang D."/>
            <person name="Liang C."/>
        </authorList>
    </citation>
    <scope>NUCLEOTIDE SEQUENCE [LARGE SCALE GENOMIC DNA]</scope>
    <source>
        <strain evidence="5">cv. G1812</strain>
    </source>
</reference>
<dbReference type="InterPro" id="IPR000907">
    <property type="entry name" value="LipOase"/>
</dbReference>
<keyword evidence="3" id="KW-0560">Oxidoreductase</keyword>
<reference evidence="5" key="3">
    <citation type="submission" date="2022-06" db="UniProtKB">
        <authorList>
            <consortium name="EnsemblPlants"/>
        </authorList>
    </citation>
    <scope>IDENTIFICATION</scope>
</reference>
<evidence type="ECO:0000259" key="4">
    <source>
        <dbReference type="PROSITE" id="PS51393"/>
    </source>
</evidence>
<dbReference type="InterPro" id="IPR036226">
    <property type="entry name" value="LipOase_C_sf"/>
</dbReference>
<keyword evidence="2" id="KW-0223">Dioxygenase</keyword>
<dbReference type="Proteomes" id="UP000015106">
    <property type="component" value="Chromosome 7"/>
</dbReference>
<protein>
    <recommendedName>
        <fullName evidence="4">Lipoxygenase domain-containing protein</fullName>
    </recommendedName>
</protein>
<feature type="domain" description="Lipoxygenase" evidence="4">
    <location>
        <begin position="1"/>
        <end position="85"/>
    </location>
</feature>
<dbReference type="SUPFAM" id="SSF48484">
    <property type="entry name" value="Lipoxigenase"/>
    <property type="match status" value="1"/>
</dbReference>
<dbReference type="AlphaFoldDB" id="A0A8R7V3Q0"/>